<accession>A0A238VF65</accession>
<keyword evidence="4" id="KW-1185">Reference proteome</keyword>
<dbReference type="EMBL" id="FZNO01000003">
    <property type="protein sequence ID" value="SNR32896.1"/>
    <property type="molecule type" value="Genomic_DNA"/>
</dbReference>
<evidence type="ECO:0000256" key="2">
    <source>
        <dbReference type="SAM" id="Phobius"/>
    </source>
</evidence>
<dbReference type="AlphaFoldDB" id="A0A238VF65"/>
<reference evidence="3 4" key="1">
    <citation type="submission" date="2017-06" db="EMBL/GenBank/DDBJ databases">
        <authorList>
            <person name="Kim H.J."/>
            <person name="Triplett B.A."/>
        </authorList>
    </citation>
    <scope>NUCLEOTIDE SEQUENCE [LARGE SCALE GENOMIC DNA]</scope>
    <source>
        <strain evidence="3 4">DSM 44272</strain>
    </source>
</reference>
<dbReference type="RefSeq" id="WP_089335218.1">
    <property type="nucleotide sequence ID" value="NZ_FZNO01000003.1"/>
</dbReference>
<evidence type="ECO:0000256" key="1">
    <source>
        <dbReference type="SAM" id="MobiDB-lite"/>
    </source>
</evidence>
<gene>
    <name evidence="3" type="ORF">SAMN06272737_10365</name>
</gene>
<dbReference type="Proteomes" id="UP000198403">
    <property type="component" value="Unassembled WGS sequence"/>
</dbReference>
<proteinExistence type="predicted"/>
<protein>
    <submittedName>
        <fullName evidence="3">Uncharacterized protein</fullName>
    </submittedName>
</protein>
<name>A0A238VF65_9ACTN</name>
<keyword evidence="2" id="KW-0472">Membrane</keyword>
<sequence>MSAGAQVWLAALTILTLAALGIALYAVYAPREQLDRVDDTADQALALGQSIAEHLTGTEPESTGRHADGQPAIYRAPIHYEP</sequence>
<evidence type="ECO:0000313" key="4">
    <source>
        <dbReference type="Proteomes" id="UP000198403"/>
    </source>
</evidence>
<feature type="transmembrane region" description="Helical" evidence="2">
    <location>
        <begin position="6"/>
        <end position="28"/>
    </location>
</feature>
<organism evidence="3 4">
    <name type="scientific">Blastococcus mobilis</name>
    <dbReference type="NCBI Taxonomy" id="1938746"/>
    <lineage>
        <taxon>Bacteria</taxon>
        <taxon>Bacillati</taxon>
        <taxon>Actinomycetota</taxon>
        <taxon>Actinomycetes</taxon>
        <taxon>Geodermatophilales</taxon>
        <taxon>Geodermatophilaceae</taxon>
        <taxon>Blastococcus</taxon>
    </lineage>
</organism>
<feature type="region of interest" description="Disordered" evidence="1">
    <location>
        <begin position="57"/>
        <end position="82"/>
    </location>
</feature>
<evidence type="ECO:0000313" key="3">
    <source>
        <dbReference type="EMBL" id="SNR32896.1"/>
    </source>
</evidence>
<keyword evidence="2" id="KW-1133">Transmembrane helix</keyword>
<keyword evidence="2" id="KW-0812">Transmembrane</keyword>